<accession>A0A2A9E8U7</accession>
<keyword evidence="12" id="KW-0472">Membrane</keyword>
<feature type="domain" description="Protein kinase" evidence="13">
    <location>
        <begin position="13"/>
        <end position="284"/>
    </location>
</feature>
<keyword evidence="6 15" id="KW-0418">Kinase</keyword>
<feature type="compositionally biased region" description="Acidic residues" evidence="11">
    <location>
        <begin position="342"/>
        <end position="351"/>
    </location>
</feature>
<evidence type="ECO:0000256" key="11">
    <source>
        <dbReference type="SAM" id="MobiDB-lite"/>
    </source>
</evidence>
<dbReference type="PANTHER" id="PTHR43289">
    <property type="entry name" value="MITOGEN-ACTIVATED PROTEIN KINASE KINASE KINASE 20-RELATED"/>
    <property type="match status" value="1"/>
</dbReference>
<dbReference type="Proteomes" id="UP000225548">
    <property type="component" value="Unassembled WGS sequence"/>
</dbReference>
<dbReference type="Gene3D" id="3.30.10.20">
    <property type="match status" value="4"/>
</dbReference>
<keyword evidence="16" id="KW-1185">Reference proteome</keyword>
<dbReference type="FunFam" id="1.10.510.10:FF:000021">
    <property type="entry name" value="Serine/threonine protein kinase"/>
    <property type="match status" value="1"/>
</dbReference>
<reference evidence="15 16" key="1">
    <citation type="submission" date="2017-10" db="EMBL/GenBank/DDBJ databases">
        <title>Sequencing the genomes of 1000 actinobacteria strains.</title>
        <authorList>
            <person name="Klenk H.-P."/>
        </authorList>
    </citation>
    <scope>NUCLEOTIDE SEQUENCE [LARGE SCALE GENOMIC DNA]</scope>
    <source>
        <strain evidence="15 16">DSM 18966</strain>
    </source>
</reference>
<dbReference type="PANTHER" id="PTHR43289:SF6">
    <property type="entry name" value="SERINE_THREONINE-PROTEIN KINASE NEKL-3"/>
    <property type="match status" value="1"/>
</dbReference>
<evidence type="ECO:0000256" key="3">
    <source>
        <dbReference type="ARBA" id="ARBA00022679"/>
    </source>
</evidence>
<sequence length="696" mass="72930">MVDDAPRILAGRYEVGELIGRGGMAEVHIGHDNRLGRTVAIKILRSDLARDPSFQARFRREAQSAAALNHPAIVAVYDTGEDMMQENGGAMAHVPFIVMEYVEGHTVREILRDGNAVPIEEAVEISSGVLSALEYSHHAGIVHRDIKPANVMLTPTGAIKVMDFGIARALADSAATMTQTHSVIGTAQYLSPEQARGESVDARSDLYSAGCLLFELLTGRPPFMGDSPVSVAYQHVREMPVSPSSIAPDVPDALDRITLKALAKERTSRYGSAAEFRADLEAAIRGGAVQAPAVGMVGAGVGAAELSGATEVFAATPAGPVSQTQVSPAWSAVPGERAPMSPEDEDDDYDDEPPRNRGLLWTLIAIAIVAVAAIATMLILNGGGEEEVATFPVPSLTGLTQEEAVAKIEAAGFTKDPLIAFEKNNDVAEGLFIKSTPAEGTDLAADDTISLWFSQGADQLAVPDVTGMSQDDAITALEAAGFAVANGIEPEHSTNVAKNSVTRTEPAAGVVESASTEITIYVSDGMVDLADLSGLTQDEATTKLGELGLVTVINTQQSDATAGTVVEQQPAPGSVTQGSSVSLQIAIEIVVEQIQVPNSLVGNTADGAREALSQRGLVSEVVTVYDNTRNDGQKAADGTVVRTDPSAGSSVEVGSTVILYVYEKQNNSNQNPTDDPSDDDEDNNALSLLDLLPNGR</sequence>
<dbReference type="InterPro" id="IPR011009">
    <property type="entry name" value="Kinase-like_dom_sf"/>
</dbReference>
<dbReference type="Gene3D" id="1.10.510.10">
    <property type="entry name" value="Transferase(Phosphotransferase) domain 1"/>
    <property type="match status" value="1"/>
</dbReference>
<feature type="domain" description="PASTA" evidence="14">
    <location>
        <begin position="387"/>
        <end position="455"/>
    </location>
</feature>
<evidence type="ECO:0000259" key="14">
    <source>
        <dbReference type="PROSITE" id="PS51178"/>
    </source>
</evidence>
<dbReference type="Pfam" id="PF03793">
    <property type="entry name" value="PASTA"/>
    <property type="match status" value="4"/>
</dbReference>
<dbReference type="CDD" id="cd14014">
    <property type="entry name" value="STKc_PknB_like"/>
    <property type="match status" value="1"/>
</dbReference>
<evidence type="ECO:0000256" key="9">
    <source>
        <dbReference type="ARBA" id="ARBA00048679"/>
    </source>
</evidence>
<comment type="catalytic activity">
    <reaction evidence="8">
        <text>L-threonyl-[protein] + ATP = O-phospho-L-threonyl-[protein] + ADP + H(+)</text>
        <dbReference type="Rhea" id="RHEA:46608"/>
        <dbReference type="Rhea" id="RHEA-COMP:11060"/>
        <dbReference type="Rhea" id="RHEA-COMP:11605"/>
        <dbReference type="ChEBI" id="CHEBI:15378"/>
        <dbReference type="ChEBI" id="CHEBI:30013"/>
        <dbReference type="ChEBI" id="CHEBI:30616"/>
        <dbReference type="ChEBI" id="CHEBI:61977"/>
        <dbReference type="ChEBI" id="CHEBI:456216"/>
        <dbReference type="EC" id="2.7.11.1"/>
    </reaction>
</comment>
<dbReference type="PROSITE" id="PS00107">
    <property type="entry name" value="PROTEIN_KINASE_ATP"/>
    <property type="match status" value="1"/>
</dbReference>
<evidence type="ECO:0000259" key="13">
    <source>
        <dbReference type="PROSITE" id="PS50011"/>
    </source>
</evidence>
<keyword evidence="7 10" id="KW-0067">ATP-binding</keyword>
<keyword evidence="12" id="KW-0812">Transmembrane</keyword>
<evidence type="ECO:0000256" key="4">
    <source>
        <dbReference type="ARBA" id="ARBA00022737"/>
    </source>
</evidence>
<gene>
    <name evidence="15" type="ORF">ATL42_2677</name>
</gene>
<dbReference type="InterPro" id="IPR017441">
    <property type="entry name" value="Protein_kinase_ATP_BS"/>
</dbReference>
<evidence type="ECO:0000256" key="5">
    <source>
        <dbReference type="ARBA" id="ARBA00022741"/>
    </source>
</evidence>
<feature type="domain" description="PASTA" evidence="14">
    <location>
        <begin position="590"/>
        <end position="663"/>
    </location>
</feature>
<dbReference type="InterPro" id="IPR008271">
    <property type="entry name" value="Ser/Thr_kinase_AS"/>
</dbReference>
<evidence type="ECO:0000256" key="7">
    <source>
        <dbReference type="ARBA" id="ARBA00022840"/>
    </source>
</evidence>
<evidence type="ECO:0000256" key="6">
    <source>
        <dbReference type="ARBA" id="ARBA00022777"/>
    </source>
</evidence>
<comment type="catalytic activity">
    <reaction evidence="9">
        <text>L-seryl-[protein] + ATP = O-phospho-L-seryl-[protein] + ADP + H(+)</text>
        <dbReference type="Rhea" id="RHEA:17989"/>
        <dbReference type="Rhea" id="RHEA-COMP:9863"/>
        <dbReference type="Rhea" id="RHEA-COMP:11604"/>
        <dbReference type="ChEBI" id="CHEBI:15378"/>
        <dbReference type="ChEBI" id="CHEBI:29999"/>
        <dbReference type="ChEBI" id="CHEBI:30616"/>
        <dbReference type="ChEBI" id="CHEBI:83421"/>
        <dbReference type="ChEBI" id="CHEBI:456216"/>
        <dbReference type="EC" id="2.7.11.1"/>
    </reaction>
</comment>
<dbReference type="RefSeq" id="WP_098455739.1">
    <property type="nucleotide sequence ID" value="NZ_PDJG01000001.1"/>
</dbReference>
<dbReference type="Gene3D" id="3.30.200.20">
    <property type="entry name" value="Phosphorylase Kinase, domain 1"/>
    <property type="match status" value="1"/>
</dbReference>
<dbReference type="InterPro" id="IPR005543">
    <property type="entry name" value="PASTA_dom"/>
</dbReference>
<feature type="transmembrane region" description="Helical" evidence="12">
    <location>
        <begin position="359"/>
        <end position="380"/>
    </location>
</feature>
<evidence type="ECO:0000313" key="16">
    <source>
        <dbReference type="Proteomes" id="UP000225548"/>
    </source>
</evidence>
<evidence type="ECO:0000256" key="2">
    <source>
        <dbReference type="ARBA" id="ARBA00022527"/>
    </source>
</evidence>
<dbReference type="PROSITE" id="PS50011">
    <property type="entry name" value="PROTEIN_KINASE_DOM"/>
    <property type="match status" value="1"/>
</dbReference>
<dbReference type="CDD" id="cd06577">
    <property type="entry name" value="PASTA_pknB"/>
    <property type="match status" value="4"/>
</dbReference>
<feature type="domain" description="PASTA" evidence="14">
    <location>
        <begin position="456"/>
        <end position="524"/>
    </location>
</feature>
<dbReference type="SMART" id="SM00740">
    <property type="entry name" value="PASTA"/>
    <property type="match status" value="4"/>
</dbReference>
<evidence type="ECO:0000256" key="10">
    <source>
        <dbReference type="PROSITE-ProRule" id="PRU10141"/>
    </source>
</evidence>
<evidence type="ECO:0000256" key="12">
    <source>
        <dbReference type="SAM" id="Phobius"/>
    </source>
</evidence>
<comment type="caution">
    <text evidence="15">The sequence shown here is derived from an EMBL/GenBank/DDBJ whole genome shotgun (WGS) entry which is preliminary data.</text>
</comment>
<proteinExistence type="predicted"/>
<feature type="region of interest" description="Disordered" evidence="11">
    <location>
        <begin position="666"/>
        <end position="685"/>
    </location>
</feature>
<dbReference type="InterPro" id="IPR000719">
    <property type="entry name" value="Prot_kinase_dom"/>
</dbReference>
<feature type="region of interest" description="Disordered" evidence="11">
    <location>
        <begin position="320"/>
        <end position="354"/>
    </location>
</feature>
<feature type="region of interest" description="Disordered" evidence="11">
    <location>
        <begin position="630"/>
        <end position="649"/>
    </location>
</feature>
<keyword evidence="12" id="KW-1133">Transmembrane helix</keyword>
<keyword evidence="4" id="KW-0677">Repeat</keyword>
<dbReference type="SUPFAM" id="SSF56112">
    <property type="entry name" value="Protein kinase-like (PK-like)"/>
    <property type="match status" value="1"/>
</dbReference>
<evidence type="ECO:0000313" key="15">
    <source>
        <dbReference type="EMBL" id="PFG34755.1"/>
    </source>
</evidence>
<dbReference type="PROSITE" id="PS00108">
    <property type="entry name" value="PROTEIN_KINASE_ST"/>
    <property type="match status" value="1"/>
</dbReference>
<dbReference type="Pfam" id="PF00069">
    <property type="entry name" value="Pkinase"/>
    <property type="match status" value="1"/>
</dbReference>
<dbReference type="SMART" id="SM00220">
    <property type="entry name" value="S_TKc"/>
    <property type="match status" value="1"/>
</dbReference>
<dbReference type="GO" id="GO:0004674">
    <property type="term" value="F:protein serine/threonine kinase activity"/>
    <property type="evidence" value="ECO:0007669"/>
    <property type="project" value="UniProtKB-KW"/>
</dbReference>
<dbReference type="EC" id="2.7.11.1" evidence="1"/>
<dbReference type="EMBL" id="PDJG01000001">
    <property type="protein sequence ID" value="PFG34755.1"/>
    <property type="molecule type" value="Genomic_DNA"/>
</dbReference>
<keyword evidence="2" id="KW-0723">Serine/threonine-protein kinase</keyword>
<dbReference type="FunFam" id="3.30.200.20:FF:000035">
    <property type="entry name" value="Serine/threonine protein kinase Stk1"/>
    <property type="match status" value="1"/>
</dbReference>
<dbReference type="NCBIfam" id="NF033483">
    <property type="entry name" value="PknB_PASTA_kin"/>
    <property type="match status" value="1"/>
</dbReference>
<dbReference type="PROSITE" id="PS51178">
    <property type="entry name" value="PASTA"/>
    <property type="match status" value="4"/>
</dbReference>
<name>A0A2A9E8U7_9MICO</name>
<dbReference type="AlphaFoldDB" id="A0A2A9E8U7"/>
<dbReference type="GO" id="GO:0005524">
    <property type="term" value="F:ATP binding"/>
    <property type="evidence" value="ECO:0007669"/>
    <property type="project" value="UniProtKB-UniRule"/>
</dbReference>
<feature type="binding site" evidence="10">
    <location>
        <position position="42"/>
    </location>
    <ligand>
        <name>ATP</name>
        <dbReference type="ChEBI" id="CHEBI:30616"/>
    </ligand>
</feature>
<evidence type="ECO:0000256" key="8">
    <source>
        <dbReference type="ARBA" id="ARBA00047899"/>
    </source>
</evidence>
<dbReference type="OrthoDB" id="9762169at2"/>
<keyword evidence="3" id="KW-0808">Transferase</keyword>
<protein>
    <recommendedName>
        <fullName evidence="1">non-specific serine/threonine protein kinase</fullName>
        <ecNumber evidence="1">2.7.11.1</ecNumber>
    </recommendedName>
</protein>
<organism evidence="15 16">
    <name type="scientific">Sanguibacter antarcticus</name>
    <dbReference type="NCBI Taxonomy" id="372484"/>
    <lineage>
        <taxon>Bacteria</taxon>
        <taxon>Bacillati</taxon>
        <taxon>Actinomycetota</taxon>
        <taxon>Actinomycetes</taxon>
        <taxon>Micrococcales</taxon>
        <taxon>Sanguibacteraceae</taxon>
        <taxon>Sanguibacter</taxon>
    </lineage>
</organism>
<keyword evidence="5 10" id="KW-0547">Nucleotide-binding</keyword>
<dbReference type="GO" id="GO:0045717">
    <property type="term" value="P:negative regulation of fatty acid biosynthetic process"/>
    <property type="evidence" value="ECO:0007669"/>
    <property type="project" value="UniProtKB-ARBA"/>
</dbReference>
<feature type="domain" description="PASTA" evidence="14">
    <location>
        <begin position="525"/>
        <end position="587"/>
    </location>
</feature>
<evidence type="ECO:0000256" key="1">
    <source>
        <dbReference type="ARBA" id="ARBA00012513"/>
    </source>
</evidence>